<dbReference type="EMBL" id="CP009334">
    <property type="protein sequence ID" value="AJG74102.1"/>
    <property type="molecule type" value="Genomic_DNA"/>
</dbReference>
<dbReference type="Proteomes" id="UP001181533">
    <property type="component" value="Unassembled WGS sequence"/>
</dbReference>
<accession>A0A0B5NL54</accession>
<keyword evidence="3" id="KW-0614">Plasmid</keyword>
<evidence type="ECO:0000313" key="1">
    <source>
        <dbReference type="EMBL" id="AJG74102.1"/>
    </source>
</evidence>
<evidence type="ECO:0000313" key="2">
    <source>
        <dbReference type="EMBL" id="MDR4174632.1"/>
    </source>
</evidence>
<dbReference type="KEGG" id="btw:BF38_6066"/>
<protein>
    <submittedName>
        <fullName evidence="3">Uncharacterized protein</fullName>
    </submittedName>
</protein>
<reference evidence="3 5" key="3">
    <citation type="submission" date="2020-05" db="EMBL/GenBank/DDBJ databases">
        <title>FDA dAtabase for Regulatory Grade micrObial Sequences (FDA-ARGOS): Supporting development and validation of Infectious Disease Dx tests.</title>
        <authorList>
            <person name="Nelson B."/>
            <person name="Plummer A."/>
            <person name="Tallon L."/>
            <person name="Sadzewicz L."/>
            <person name="Zhao X."/>
            <person name="Vavikolanu K."/>
            <person name="Mehta A."/>
            <person name="Aluvathingal J."/>
            <person name="Nadendla S."/>
            <person name="Myers T."/>
            <person name="Yan Y."/>
            <person name="Sichtig H."/>
        </authorList>
    </citation>
    <scope>NUCLEOTIDE SEQUENCE [LARGE SCALE GENOMIC DNA]</scope>
    <source>
        <strain evidence="3 5">FDAARGOS_795</strain>
        <plasmid evidence="3 5">unnamed3</plasmid>
    </source>
</reference>
<proteinExistence type="predicted"/>
<dbReference type="Proteomes" id="UP000031876">
    <property type="component" value="Plasmid 2"/>
</dbReference>
<sequence length="128" mass="14575">MSTKPVLTKDAFKVLSGKLDQGNQYLFKELKHILIDNFEGINTNQASSIINRAYTRRDGILVKEGKYCSLRATAKESTNGLEEAKYILEDALKKIEKIPTSSIETIEQFNELIKIRTKLNEFIGEHII</sequence>
<dbReference type="Proteomes" id="UP000501107">
    <property type="component" value="Plasmid unnamed3"/>
</dbReference>
<evidence type="ECO:0000313" key="4">
    <source>
        <dbReference type="Proteomes" id="UP000031876"/>
    </source>
</evidence>
<name>A0A0B5NL54_BACTU</name>
<reference evidence="2" key="2">
    <citation type="submission" date="2019-07" db="EMBL/GenBank/DDBJ databases">
        <title>Phylogenomic Reclassification of ATCC Bacillus Strains and Various Taxa within the Genus Bacillus.</title>
        <authorList>
            <person name="Riojas M.A."/>
            <person name="Frank A.M."/>
            <person name="Fenn S.L."/>
            <person name="King S.P."/>
            <person name="Brower S.M."/>
            <person name="Hazbon M.H."/>
        </authorList>
    </citation>
    <scope>NUCLEOTIDE SEQUENCE</scope>
    <source>
        <strain evidence="2">ATCC 35646</strain>
    </source>
</reference>
<geneLocation type="plasmid" evidence="3 5">
    <name>unnamed3</name>
</geneLocation>
<organism evidence="3 5">
    <name type="scientific">Bacillus thuringiensis</name>
    <dbReference type="NCBI Taxonomy" id="1428"/>
    <lineage>
        <taxon>Bacteria</taxon>
        <taxon>Bacillati</taxon>
        <taxon>Bacillota</taxon>
        <taxon>Bacilli</taxon>
        <taxon>Bacillales</taxon>
        <taxon>Bacillaceae</taxon>
        <taxon>Bacillus</taxon>
        <taxon>Bacillus cereus group</taxon>
    </lineage>
</organism>
<dbReference type="RefSeq" id="WP_000105161.1">
    <property type="nucleotide sequence ID" value="NZ_CP009334.1"/>
</dbReference>
<evidence type="ECO:0000313" key="5">
    <source>
        <dbReference type="Proteomes" id="UP000501107"/>
    </source>
</evidence>
<gene>
    <name evidence="1" type="ORF">BF38_6066</name>
    <name evidence="2" type="ORF">FO599_00620</name>
    <name evidence="3" type="ORF">FOC89_02815</name>
</gene>
<geneLocation type="plasmid" evidence="1 4">
    <name>2</name>
</geneLocation>
<dbReference type="EMBL" id="VKQN01000001">
    <property type="protein sequence ID" value="MDR4174632.1"/>
    <property type="molecule type" value="Genomic_DNA"/>
</dbReference>
<evidence type="ECO:0000313" key="3">
    <source>
        <dbReference type="EMBL" id="QKH22928.1"/>
    </source>
</evidence>
<dbReference type="EMBL" id="CP053979">
    <property type="protein sequence ID" value="QKH22928.1"/>
    <property type="molecule type" value="Genomic_DNA"/>
</dbReference>
<dbReference type="AlphaFoldDB" id="A0A0B5NL54"/>
<reference evidence="1 4" key="1">
    <citation type="journal article" date="2015" name="Genome Announc.">
        <title>Complete genome sequences for 35 biothreat assay-relevant bacillus species.</title>
        <authorList>
            <person name="Johnson S.L."/>
            <person name="Daligault H.E."/>
            <person name="Davenport K.W."/>
            <person name="Jaissle J."/>
            <person name="Frey K.G."/>
            <person name="Ladner J.T."/>
            <person name="Broomall S.M."/>
            <person name="Bishop-Lilly K.A."/>
            <person name="Bruce D.C."/>
            <person name="Gibbons H.S."/>
            <person name="Coyne S.R."/>
            <person name="Lo C.C."/>
            <person name="Meincke L."/>
            <person name="Munk A.C."/>
            <person name="Koroleva G.I."/>
            <person name="Rosenzweig C.N."/>
            <person name="Palacios G.F."/>
            <person name="Redden C.L."/>
            <person name="Minogue T.D."/>
            <person name="Chain P.S."/>
        </authorList>
    </citation>
    <scope>NUCLEOTIDE SEQUENCE [LARGE SCALE GENOMIC DNA]</scope>
    <source>
        <strain evidence="1 4">HD1011</strain>
        <plasmid evidence="1 4">2</plasmid>
    </source>
</reference>